<evidence type="ECO:0000259" key="5">
    <source>
        <dbReference type="PROSITE" id="PS51201"/>
    </source>
</evidence>
<dbReference type="AlphaFoldDB" id="A0A399FXU3"/>
<dbReference type="Gene3D" id="3.40.50.720">
    <property type="entry name" value="NAD(P)-binding Rossmann-like Domain"/>
    <property type="match status" value="1"/>
</dbReference>
<sequence>MNVVVVGCGRTGSALSNLLSLQGHSVVVIDTFEEHFNDLNVQFSGITILGSGTDLNTLKEANTHNADIFVATTGDDNMNLVSAQIAKKIFDVHRVLVRVENKQKIDVSRHYELEVASATNLLAEHLFEVIKTPQQIKIISSIGGIDIVRFKVPTFQAAKGLSQLIKAGSFHSYIVLTDGKAATSNLRDDIFPDSEVIGAIAEGEVGHLVRVLEY</sequence>
<keyword evidence="2" id="KW-0633">Potassium transport</keyword>
<evidence type="ECO:0000256" key="1">
    <source>
        <dbReference type="ARBA" id="ARBA00022448"/>
    </source>
</evidence>
<keyword evidence="3" id="KW-0630">Potassium</keyword>
<dbReference type="EMBL" id="NDHY01000005">
    <property type="protein sequence ID" value="RII00249.1"/>
    <property type="molecule type" value="Genomic_DNA"/>
</dbReference>
<comment type="caution">
    <text evidence="6">The sequence shown here is derived from an EMBL/GenBank/DDBJ whole genome shotgun (WGS) entry which is preliminary data.</text>
</comment>
<name>A0A399FXU3_UNCN2</name>
<protein>
    <submittedName>
        <fullName evidence="6">TrkA family potassium uptake protein</fullName>
    </submittedName>
</protein>
<dbReference type="PRINTS" id="PR00335">
    <property type="entry name" value="KUPTAKETRKA"/>
</dbReference>
<keyword evidence="1" id="KW-0813">Transport</keyword>
<evidence type="ECO:0000313" key="7">
    <source>
        <dbReference type="Proteomes" id="UP000266287"/>
    </source>
</evidence>
<accession>A0A399FXU3</accession>
<dbReference type="PANTHER" id="PTHR43833:SF5">
    <property type="entry name" value="TRK SYSTEM POTASSIUM UPTAKE PROTEIN TRKA"/>
    <property type="match status" value="1"/>
</dbReference>
<dbReference type="InterPro" id="IPR050721">
    <property type="entry name" value="Trk_Ktr_HKT_K-transport"/>
</dbReference>
<dbReference type="InterPro" id="IPR006036">
    <property type="entry name" value="K_uptake_TrkA"/>
</dbReference>
<evidence type="ECO:0000313" key="6">
    <source>
        <dbReference type="EMBL" id="RII00249.1"/>
    </source>
</evidence>
<dbReference type="GO" id="GO:0015079">
    <property type="term" value="F:potassium ion transmembrane transporter activity"/>
    <property type="evidence" value="ECO:0007669"/>
    <property type="project" value="InterPro"/>
</dbReference>
<proteinExistence type="predicted"/>
<dbReference type="InterPro" id="IPR003148">
    <property type="entry name" value="RCK_N"/>
</dbReference>
<organism evidence="6 7">
    <name type="scientific">candidate division NPL-UPA2 bacterium Unc8</name>
    <dbReference type="NCBI Taxonomy" id="1980939"/>
    <lineage>
        <taxon>Bacteria</taxon>
    </lineage>
</organism>
<dbReference type="PANTHER" id="PTHR43833">
    <property type="entry name" value="POTASSIUM CHANNEL PROTEIN 2-RELATED-RELATED"/>
    <property type="match status" value="1"/>
</dbReference>
<evidence type="ECO:0000256" key="2">
    <source>
        <dbReference type="ARBA" id="ARBA00022538"/>
    </source>
</evidence>
<dbReference type="Proteomes" id="UP000266287">
    <property type="component" value="Unassembled WGS sequence"/>
</dbReference>
<evidence type="ECO:0000256" key="4">
    <source>
        <dbReference type="ARBA" id="ARBA00023065"/>
    </source>
</evidence>
<dbReference type="PROSITE" id="PS51201">
    <property type="entry name" value="RCK_N"/>
    <property type="match status" value="1"/>
</dbReference>
<dbReference type="SUPFAM" id="SSF51735">
    <property type="entry name" value="NAD(P)-binding Rossmann-fold domains"/>
    <property type="match status" value="1"/>
</dbReference>
<feature type="domain" description="RCK N-terminal" evidence="5">
    <location>
        <begin position="1"/>
        <end position="122"/>
    </location>
</feature>
<evidence type="ECO:0000256" key="3">
    <source>
        <dbReference type="ARBA" id="ARBA00022958"/>
    </source>
</evidence>
<dbReference type="GO" id="GO:0005886">
    <property type="term" value="C:plasma membrane"/>
    <property type="evidence" value="ECO:0007669"/>
    <property type="project" value="InterPro"/>
</dbReference>
<reference evidence="6 7" key="1">
    <citation type="submission" date="2018-08" db="EMBL/GenBank/DDBJ databases">
        <title>Draft genome of candidate division NPL-UPA2 bacterium Unc8 that adapted to ultra-basic serpentinizing groundwater.</title>
        <authorList>
            <person name="Ishii S."/>
            <person name="Suzuki S."/>
            <person name="Nealson K.H."/>
        </authorList>
    </citation>
    <scope>NUCLEOTIDE SEQUENCE [LARGE SCALE GENOMIC DNA]</scope>
    <source>
        <strain evidence="6">Unc8</strain>
    </source>
</reference>
<keyword evidence="4" id="KW-0406">Ion transport</keyword>
<dbReference type="Pfam" id="PF02254">
    <property type="entry name" value="TrkA_N"/>
    <property type="match status" value="1"/>
</dbReference>
<gene>
    <name evidence="6" type="ORF">B9J77_02890</name>
</gene>
<dbReference type="InterPro" id="IPR036291">
    <property type="entry name" value="NAD(P)-bd_dom_sf"/>
</dbReference>